<evidence type="ECO:0000313" key="2">
    <source>
        <dbReference type="EMBL" id="CAB4824917.1"/>
    </source>
</evidence>
<reference evidence="2" key="1">
    <citation type="submission" date="2020-05" db="EMBL/GenBank/DDBJ databases">
        <authorList>
            <person name="Chiriac C."/>
            <person name="Salcher M."/>
            <person name="Ghai R."/>
            <person name="Kavagutti S V."/>
        </authorList>
    </citation>
    <scope>NUCLEOTIDE SEQUENCE</scope>
</reference>
<dbReference type="Gene3D" id="3.40.50.1820">
    <property type="entry name" value="alpha/beta hydrolase"/>
    <property type="match status" value="1"/>
</dbReference>
<dbReference type="PANTHER" id="PTHR43194">
    <property type="entry name" value="HYDROLASE ALPHA/BETA FOLD FAMILY"/>
    <property type="match status" value="1"/>
</dbReference>
<organism evidence="2">
    <name type="scientific">freshwater metagenome</name>
    <dbReference type="NCBI Taxonomy" id="449393"/>
    <lineage>
        <taxon>unclassified sequences</taxon>
        <taxon>metagenomes</taxon>
        <taxon>ecological metagenomes</taxon>
    </lineage>
</organism>
<dbReference type="InterPro" id="IPR050228">
    <property type="entry name" value="Carboxylesterase_BioH"/>
</dbReference>
<dbReference type="EMBL" id="CAFABK010000012">
    <property type="protein sequence ID" value="CAB4824917.1"/>
    <property type="molecule type" value="Genomic_DNA"/>
</dbReference>
<dbReference type="InterPro" id="IPR029058">
    <property type="entry name" value="AB_hydrolase_fold"/>
</dbReference>
<accession>A0A6J6ZWH6</accession>
<dbReference type="SUPFAM" id="SSF53474">
    <property type="entry name" value="alpha/beta-Hydrolases"/>
    <property type="match status" value="1"/>
</dbReference>
<dbReference type="PRINTS" id="PR00111">
    <property type="entry name" value="ABHYDROLASE"/>
</dbReference>
<protein>
    <submittedName>
        <fullName evidence="2">Unannotated protein</fullName>
    </submittedName>
</protein>
<evidence type="ECO:0000259" key="1">
    <source>
        <dbReference type="Pfam" id="PF00561"/>
    </source>
</evidence>
<sequence>MTVLGKIARDVEVSGIRLRVLSEGQGPPLLFLHGSGDLGSWPEILTDLSRHFTVIRPDHPGFTGSEDGEHIKSVHDISFVYLSLMDQLGLDKVSVMGVSLGGWIAADMAATEPNRFDRIVLVDAAGLRPRGEYPDYFMLTPVELAELVYATDSMRESMVAFMTNLESDSETFGTYHRNRASTAHLAFNPYMHDTQLPTRLHRVKADTLVVWGAKDGILPLETSDAWLQAIPAAKRIVIDEAGHLPHIEQRERFLTAVSPFFGI</sequence>
<name>A0A6J6ZWH6_9ZZZZ</name>
<gene>
    <name evidence="2" type="ORF">UFOPK3204_00416</name>
</gene>
<feature type="domain" description="AB hydrolase-1" evidence="1">
    <location>
        <begin position="27"/>
        <end position="248"/>
    </location>
</feature>
<dbReference type="PANTHER" id="PTHR43194:SF5">
    <property type="entry name" value="PIMELOYL-[ACYL-CARRIER PROTEIN] METHYL ESTER ESTERASE"/>
    <property type="match status" value="1"/>
</dbReference>
<dbReference type="Pfam" id="PF00561">
    <property type="entry name" value="Abhydrolase_1"/>
    <property type="match status" value="1"/>
</dbReference>
<proteinExistence type="predicted"/>
<dbReference type="InterPro" id="IPR000073">
    <property type="entry name" value="AB_hydrolase_1"/>
</dbReference>
<dbReference type="AlphaFoldDB" id="A0A6J6ZWH6"/>